<protein>
    <submittedName>
        <fullName evidence="1">Uncharacterized protein</fullName>
    </submittedName>
</protein>
<dbReference type="AlphaFoldDB" id="B7FFJ8"/>
<sequence length="48" mass="5626">KIIIEDNVQFIATDCKLQTLSIHGLNHCLKLSQLVHKFLVYYQYCKCV</sequence>
<accession>B7FFJ8</accession>
<name>B7FFJ8_MEDTR</name>
<organism evidence="1">
    <name type="scientific">Medicago truncatula</name>
    <name type="common">Barrel medic</name>
    <name type="synonym">Medicago tribuloides</name>
    <dbReference type="NCBI Taxonomy" id="3880"/>
    <lineage>
        <taxon>Eukaryota</taxon>
        <taxon>Viridiplantae</taxon>
        <taxon>Streptophyta</taxon>
        <taxon>Embryophyta</taxon>
        <taxon>Tracheophyta</taxon>
        <taxon>Spermatophyta</taxon>
        <taxon>Magnoliopsida</taxon>
        <taxon>eudicotyledons</taxon>
        <taxon>Gunneridae</taxon>
        <taxon>Pentapetalae</taxon>
        <taxon>rosids</taxon>
        <taxon>fabids</taxon>
        <taxon>Fabales</taxon>
        <taxon>Fabaceae</taxon>
        <taxon>Papilionoideae</taxon>
        <taxon>50 kb inversion clade</taxon>
        <taxon>NPAAA clade</taxon>
        <taxon>Hologalegina</taxon>
        <taxon>IRL clade</taxon>
        <taxon>Trifolieae</taxon>
        <taxon>Medicago</taxon>
    </lineage>
</organism>
<feature type="non-terminal residue" evidence="1">
    <location>
        <position position="1"/>
    </location>
</feature>
<dbReference type="EMBL" id="BT050742">
    <property type="protein sequence ID" value="ACJ83411.1"/>
    <property type="molecule type" value="mRNA"/>
</dbReference>
<proteinExistence type="evidence at transcript level"/>
<reference evidence="1" key="1">
    <citation type="submission" date="2008-12" db="EMBL/GenBank/DDBJ databases">
        <title>Medicago truncatula full length cdna cloning project.</title>
        <authorList>
            <person name="Moskal W."/>
            <person name="Chan A."/>
            <person name="Cheung F."/>
            <person name="Xiao Y."/>
            <person name="Town C.D."/>
        </authorList>
    </citation>
    <scope>NUCLEOTIDE SEQUENCE</scope>
</reference>
<evidence type="ECO:0000313" key="1">
    <source>
        <dbReference type="EMBL" id="ACJ83411.1"/>
    </source>
</evidence>